<gene>
    <name evidence="1" type="ORF">MML48_1g02348</name>
</gene>
<dbReference type="Proteomes" id="UP001056778">
    <property type="component" value="Chromosome 1"/>
</dbReference>
<proteinExistence type="predicted"/>
<keyword evidence="2" id="KW-1185">Reference proteome</keyword>
<evidence type="ECO:0000313" key="2">
    <source>
        <dbReference type="Proteomes" id="UP001056778"/>
    </source>
</evidence>
<protein>
    <submittedName>
        <fullName evidence="1">Zinc/iron transporter</fullName>
    </submittedName>
</protein>
<comment type="caution">
    <text evidence="1">The sequence shown here is derived from an EMBL/GenBank/DDBJ whole genome shotgun (WGS) entry which is preliminary data.</text>
</comment>
<organism evidence="1 2">
    <name type="scientific">Holotrichia oblita</name>
    <name type="common">Chafer beetle</name>
    <dbReference type="NCBI Taxonomy" id="644536"/>
    <lineage>
        <taxon>Eukaryota</taxon>
        <taxon>Metazoa</taxon>
        <taxon>Ecdysozoa</taxon>
        <taxon>Arthropoda</taxon>
        <taxon>Hexapoda</taxon>
        <taxon>Insecta</taxon>
        <taxon>Pterygota</taxon>
        <taxon>Neoptera</taxon>
        <taxon>Endopterygota</taxon>
        <taxon>Coleoptera</taxon>
        <taxon>Polyphaga</taxon>
        <taxon>Scarabaeiformia</taxon>
        <taxon>Scarabaeidae</taxon>
        <taxon>Melolonthinae</taxon>
        <taxon>Holotrichia</taxon>
    </lineage>
</organism>
<name>A0ACB9TVB2_HOLOL</name>
<reference evidence="1" key="1">
    <citation type="submission" date="2022-04" db="EMBL/GenBank/DDBJ databases">
        <title>Chromosome-scale genome assembly of Holotrichia oblita Faldermann.</title>
        <authorList>
            <person name="Rongchong L."/>
        </authorList>
    </citation>
    <scope>NUCLEOTIDE SEQUENCE</scope>
    <source>
        <strain evidence="1">81SQS9</strain>
    </source>
</reference>
<sequence>MPIKYTERAKLPTKVGDTTKLEASKNEFGKFNFIKDIVVATPQWIFVLSCVFLHTMITYLVAIPGCGRGYIGPGGLHEHGKYFNCTGGVAGYIDRAIFGEHMYHHATCHSMYETTQYFDPEALRKIAVVELRERECRSMATDAVYKHILRHDDHDHDDDDSEGNSTVVAKVVAMCVLFVASLTLGLLPIQLSKWFKWQTNPKNSIYVNLLLCFGGGILLCTTFLHLLPEVTSAVQELQESGDMPEVRFHFGPLLMCIGFFTMYFVEECAHVYLNSKKRHFDMTTFSRTFSIRRGDNVDAEAIKKMEEATIKNNQDFSHDHSHVGHSHLILEDTVVKSIRGLLVVVALSVHELFEGLAVGLESSASEVWYMFGAVSAHKLVIAFCIGVELITIQTKTILIILYVFTFAVVSPLGIGIGIAITDGSGADVPSVILQGLACGTLLYIVFFEIIKKDQNGGGLLQFLAVLMGFVIMFGLTVLNKMPLSSEEKRDMLEIYYASHRNVQVTSETYLQRYPERQQPVQLCYFTEI</sequence>
<dbReference type="EMBL" id="CM043015">
    <property type="protein sequence ID" value="KAI4470560.1"/>
    <property type="molecule type" value="Genomic_DNA"/>
</dbReference>
<accession>A0ACB9TVB2</accession>
<evidence type="ECO:0000313" key="1">
    <source>
        <dbReference type="EMBL" id="KAI4470560.1"/>
    </source>
</evidence>